<evidence type="ECO:0000313" key="3">
    <source>
        <dbReference type="EMBL" id="AYQ73658.1"/>
    </source>
</evidence>
<evidence type="ECO:0000313" key="4">
    <source>
        <dbReference type="Proteomes" id="UP000269097"/>
    </source>
</evidence>
<proteinExistence type="predicted"/>
<dbReference type="Pfam" id="PF14317">
    <property type="entry name" value="YcxB"/>
    <property type="match status" value="1"/>
</dbReference>
<sequence length="174" mass="19599">MSESVTRDPSVRVNLTAEDYAGFNLYHGRWQLAGLFLFYWCLFVIFAQLSGVLGDSGNLAIVIPAAFFISGILLIFQLWRIKVRTTRIFESDKVSKLEQHIVLTEKGILHTTGDTTVQVPWDDVFKAREIGKAVILYLSRNKVVMIPKRDIADIGEIRAALRKHLPAGKLKLNG</sequence>
<evidence type="ECO:0000256" key="1">
    <source>
        <dbReference type="SAM" id="Phobius"/>
    </source>
</evidence>
<keyword evidence="1" id="KW-0472">Membrane</keyword>
<dbReference type="AlphaFoldDB" id="A0A3G3JZH9"/>
<feature type="transmembrane region" description="Helical" evidence="1">
    <location>
        <begin position="59"/>
        <end position="79"/>
    </location>
</feature>
<protein>
    <submittedName>
        <fullName evidence="3">YcxB family protein</fullName>
    </submittedName>
</protein>
<reference evidence="3 4" key="1">
    <citation type="submission" date="2018-10" db="EMBL/GenBank/DDBJ databases">
        <title>Genome Sequence of Cohnella sp.</title>
        <authorList>
            <person name="Srinivasan S."/>
            <person name="Kim M.K."/>
        </authorList>
    </citation>
    <scope>NUCLEOTIDE SEQUENCE [LARGE SCALE GENOMIC DNA]</scope>
    <source>
        <strain evidence="3 4">18JY8-7</strain>
    </source>
</reference>
<dbReference type="RefSeq" id="WP_123041742.1">
    <property type="nucleotide sequence ID" value="NZ_CP033433.1"/>
</dbReference>
<keyword evidence="1" id="KW-0812">Transmembrane</keyword>
<feature type="transmembrane region" description="Helical" evidence="1">
    <location>
        <begin position="32"/>
        <end position="53"/>
    </location>
</feature>
<feature type="domain" description="YcxB-like C-terminal" evidence="2">
    <location>
        <begin position="103"/>
        <end position="159"/>
    </location>
</feature>
<dbReference type="Proteomes" id="UP000269097">
    <property type="component" value="Chromosome"/>
</dbReference>
<organism evidence="3 4">
    <name type="scientific">Cohnella candidum</name>
    <dbReference type="NCBI Taxonomy" id="2674991"/>
    <lineage>
        <taxon>Bacteria</taxon>
        <taxon>Bacillati</taxon>
        <taxon>Bacillota</taxon>
        <taxon>Bacilli</taxon>
        <taxon>Bacillales</taxon>
        <taxon>Paenibacillaceae</taxon>
        <taxon>Cohnella</taxon>
    </lineage>
</organism>
<gene>
    <name evidence="3" type="ORF">EAV92_14355</name>
</gene>
<dbReference type="InterPro" id="IPR025588">
    <property type="entry name" value="YcxB-like_C"/>
</dbReference>
<keyword evidence="4" id="KW-1185">Reference proteome</keyword>
<dbReference type="KEGG" id="coh:EAV92_14355"/>
<dbReference type="EMBL" id="CP033433">
    <property type="protein sequence ID" value="AYQ73658.1"/>
    <property type="molecule type" value="Genomic_DNA"/>
</dbReference>
<evidence type="ECO:0000259" key="2">
    <source>
        <dbReference type="Pfam" id="PF14317"/>
    </source>
</evidence>
<name>A0A3G3JZH9_9BACL</name>
<keyword evidence="1" id="KW-1133">Transmembrane helix</keyword>
<accession>A0A3G3JZH9</accession>